<dbReference type="KEGG" id="sod:Sant_3522"/>
<evidence type="ECO:0000256" key="5">
    <source>
        <dbReference type="ARBA" id="ARBA00022692"/>
    </source>
</evidence>
<keyword evidence="6 9" id="KW-1133">Transmembrane helix</keyword>
<evidence type="ECO:0000313" key="11">
    <source>
        <dbReference type="EMBL" id="AHF78508.1"/>
    </source>
</evidence>
<comment type="similarity">
    <text evidence="2">Belongs to the ABC-2 integral membrane protein family.</text>
</comment>
<protein>
    <submittedName>
        <fullName evidence="11">O-antigen export system permease</fullName>
    </submittedName>
</protein>
<proteinExistence type="inferred from homology"/>
<feature type="transmembrane region" description="Helical" evidence="9">
    <location>
        <begin position="31"/>
        <end position="53"/>
    </location>
</feature>
<evidence type="ECO:0000256" key="2">
    <source>
        <dbReference type="ARBA" id="ARBA00007783"/>
    </source>
</evidence>
<dbReference type="PATRIC" id="fig|1239307.3.peg.3879"/>
<dbReference type="HOGENOM" id="CLU_060703_0_0_6"/>
<keyword evidence="12" id="KW-1185">Reference proteome</keyword>
<keyword evidence="4" id="KW-1003">Cell membrane</keyword>
<evidence type="ECO:0000256" key="3">
    <source>
        <dbReference type="ARBA" id="ARBA00022448"/>
    </source>
</evidence>
<keyword evidence="3" id="KW-0813">Transport</keyword>
<dbReference type="Proteomes" id="UP000019028">
    <property type="component" value="Chromosome"/>
</dbReference>
<gene>
    <name evidence="11" type="primary">rfbD</name>
    <name evidence="11" type="ORF">Sant_3522</name>
</gene>
<feature type="transmembrane region" description="Helical" evidence="9">
    <location>
        <begin position="170"/>
        <end position="189"/>
    </location>
</feature>
<dbReference type="PANTHER" id="PTHR30413:SF10">
    <property type="entry name" value="CAPSULE POLYSACCHARIDE EXPORT INNER-MEMBRANE PROTEIN CTRC"/>
    <property type="match status" value="1"/>
</dbReference>
<keyword evidence="5 9" id="KW-0812">Transmembrane</keyword>
<name>W0I251_9GAMM</name>
<dbReference type="EMBL" id="CP006569">
    <property type="protein sequence ID" value="AHF78508.1"/>
    <property type="molecule type" value="Genomic_DNA"/>
</dbReference>
<dbReference type="AlphaFoldDB" id="W0I251"/>
<evidence type="ECO:0000256" key="4">
    <source>
        <dbReference type="ARBA" id="ARBA00022475"/>
    </source>
</evidence>
<feature type="domain" description="ABC-2 type transporter transmembrane" evidence="10">
    <location>
        <begin position="16"/>
        <end position="215"/>
    </location>
</feature>
<dbReference type="InterPro" id="IPR013525">
    <property type="entry name" value="ABC2_TM"/>
</dbReference>
<dbReference type="GO" id="GO:0005886">
    <property type="term" value="C:plasma membrane"/>
    <property type="evidence" value="ECO:0007669"/>
    <property type="project" value="UniProtKB-SubCell"/>
</dbReference>
<dbReference type="RefSeq" id="WP_025423629.1">
    <property type="nucleotide sequence ID" value="NZ_CP006569.1"/>
</dbReference>
<dbReference type="GO" id="GO:0140359">
    <property type="term" value="F:ABC-type transporter activity"/>
    <property type="evidence" value="ECO:0007669"/>
    <property type="project" value="InterPro"/>
</dbReference>
<comment type="subcellular location">
    <subcellularLocation>
        <location evidence="1">Cell membrane</location>
        <topology evidence="1">Multi-pass membrane protein</topology>
    </subcellularLocation>
</comment>
<dbReference type="Pfam" id="PF01061">
    <property type="entry name" value="ABC2_membrane"/>
    <property type="match status" value="1"/>
</dbReference>
<evidence type="ECO:0000256" key="6">
    <source>
        <dbReference type="ARBA" id="ARBA00022989"/>
    </source>
</evidence>
<evidence type="ECO:0000259" key="10">
    <source>
        <dbReference type="Pfam" id="PF01061"/>
    </source>
</evidence>
<dbReference type="OrthoDB" id="9796017at2"/>
<organism evidence="11 12">
    <name type="scientific">Sodalis praecaptivus</name>
    <dbReference type="NCBI Taxonomy" id="1239307"/>
    <lineage>
        <taxon>Bacteria</taxon>
        <taxon>Pseudomonadati</taxon>
        <taxon>Pseudomonadota</taxon>
        <taxon>Gammaproteobacteria</taxon>
        <taxon>Enterobacterales</taxon>
        <taxon>Bruguierivoracaceae</taxon>
        <taxon>Sodalis</taxon>
    </lineage>
</organism>
<keyword evidence="7" id="KW-0625">Polysaccharide transport</keyword>
<evidence type="ECO:0000256" key="9">
    <source>
        <dbReference type="SAM" id="Phobius"/>
    </source>
</evidence>
<evidence type="ECO:0000256" key="7">
    <source>
        <dbReference type="ARBA" id="ARBA00023047"/>
    </source>
</evidence>
<dbReference type="PANTHER" id="PTHR30413">
    <property type="entry name" value="INNER MEMBRANE TRANSPORT PERMEASE"/>
    <property type="match status" value="1"/>
</dbReference>
<feature type="transmembrane region" description="Helical" evidence="9">
    <location>
        <begin position="73"/>
        <end position="94"/>
    </location>
</feature>
<sequence>MLTDLIMALKKPQIWSVLSWFDIKQRYKRSVLGPFWVTLSTGVLVGMLSVLWSTLFKLDVRDYLPFFSIGQVVWTYISLQLTEACNGFVQFDYIIKQSSTSFCSLILRILSRNVIVFAHNFIIIALVITLVGPGWHWRMLWFLPGLFILTTSLFFCSIILAIICTRFRDVLMIMQNLLIIAFYFTPIMWKTEQVPAAMLHYINYNPLVYYFNIIRPPLLGVMPDAHSLSVALIITVILFLLAMLLLDRTRRRIAYWL</sequence>
<reference evidence="11 12" key="1">
    <citation type="journal article" date="2014" name="Genome Biol. Evol.">
        <title>Genome degeneration and adaptation in a nascent stage of symbiosis.</title>
        <authorList>
            <person name="Oakeson K.F."/>
            <person name="Gil R."/>
            <person name="Clayton A.L."/>
            <person name="Dunn D.M."/>
            <person name="von Niederhausern A.C."/>
            <person name="Hamil C."/>
            <person name="Aoyagi A."/>
            <person name="Duval B."/>
            <person name="Baca A."/>
            <person name="Silva F.J."/>
            <person name="Vallier A."/>
            <person name="Jackson D.G."/>
            <person name="Latorre A."/>
            <person name="Weiss R.B."/>
            <person name="Heddi A."/>
            <person name="Moya A."/>
            <person name="Dale C."/>
        </authorList>
    </citation>
    <scope>NUCLEOTIDE SEQUENCE [LARGE SCALE GENOMIC DNA]</scope>
    <source>
        <strain evidence="11 12">HS1</strain>
    </source>
</reference>
<keyword evidence="7" id="KW-0762">Sugar transport</keyword>
<feature type="transmembrane region" description="Helical" evidence="9">
    <location>
        <begin position="141"/>
        <end position="163"/>
    </location>
</feature>
<dbReference type="GO" id="GO:0015774">
    <property type="term" value="P:polysaccharide transport"/>
    <property type="evidence" value="ECO:0007669"/>
    <property type="project" value="UniProtKB-KW"/>
</dbReference>
<evidence type="ECO:0000256" key="8">
    <source>
        <dbReference type="ARBA" id="ARBA00023136"/>
    </source>
</evidence>
<feature type="transmembrane region" description="Helical" evidence="9">
    <location>
        <begin position="114"/>
        <end position="135"/>
    </location>
</feature>
<feature type="transmembrane region" description="Helical" evidence="9">
    <location>
        <begin position="225"/>
        <end position="246"/>
    </location>
</feature>
<accession>W0I251</accession>
<dbReference type="GO" id="GO:0015920">
    <property type="term" value="P:lipopolysaccharide transport"/>
    <property type="evidence" value="ECO:0007669"/>
    <property type="project" value="TreeGrafter"/>
</dbReference>
<evidence type="ECO:0000256" key="1">
    <source>
        <dbReference type="ARBA" id="ARBA00004651"/>
    </source>
</evidence>
<evidence type="ECO:0000313" key="12">
    <source>
        <dbReference type="Proteomes" id="UP000019028"/>
    </source>
</evidence>
<keyword evidence="8 9" id="KW-0472">Membrane</keyword>